<dbReference type="InterPro" id="IPR036235">
    <property type="entry name" value="Ribosomal_bL12_oligo_N_sf"/>
</dbReference>
<reference evidence="8" key="1">
    <citation type="submission" date="2017-09" db="EMBL/GenBank/DDBJ databases">
        <title>Depth-based differentiation of microbial function through sediment-hosted aquifers and enrichment of novel symbionts in the deep terrestrial subsurface.</title>
        <authorList>
            <person name="Probst A.J."/>
            <person name="Ladd B."/>
            <person name="Jarett J.K."/>
            <person name="Geller-Mcgrath D.E."/>
            <person name="Sieber C.M.K."/>
            <person name="Emerson J.B."/>
            <person name="Anantharaman K."/>
            <person name="Thomas B.C."/>
            <person name="Malmstrom R."/>
            <person name="Stieglmeier M."/>
            <person name="Klingl A."/>
            <person name="Woyke T."/>
            <person name="Ryan C.M."/>
            <person name="Banfield J.F."/>
        </authorList>
    </citation>
    <scope>NUCLEOTIDE SEQUENCE [LARGE SCALE GENOMIC DNA]</scope>
</reference>
<dbReference type="AlphaFoldDB" id="A0A2M6WKT2"/>
<protein>
    <recommendedName>
        <fullName evidence="4">Large ribosomal subunit protein bL12</fullName>
    </recommendedName>
</protein>
<dbReference type="Gene3D" id="1.20.5.710">
    <property type="entry name" value="Single helix bin"/>
    <property type="match status" value="1"/>
</dbReference>
<comment type="subunit">
    <text evidence="4">Homodimer. Part of the ribosomal stalk of the 50S ribosomal subunit. Forms a multimeric L10(L12)X complex, where L10 forms an elongated spine to which 2 to 4 L12 dimers bind in a sequential fashion. Binds GTP-bound translation factors.</text>
</comment>
<dbReference type="Proteomes" id="UP000229112">
    <property type="component" value="Unassembled WGS sequence"/>
</dbReference>
<comment type="caution">
    <text evidence="7">The sequence shown here is derived from an EMBL/GenBank/DDBJ whole genome shotgun (WGS) entry which is preliminary data.</text>
</comment>
<dbReference type="HAMAP" id="MF_00368">
    <property type="entry name" value="Ribosomal_bL12"/>
    <property type="match status" value="1"/>
</dbReference>
<dbReference type="InterPro" id="IPR014719">
    <property type="entry name" value="Ribosomal_bL12_C/ClpS-like"/>
</dbReference>
<keyword evidence="2 4" id="KW-0689">Ribosomal protein</keyword>
<accession>A0A2M6WKT2</accession>
<feature type="domain" description="Large ribosomal subunit protein bL12 C-terminal" evidence="5">
    <location>
        <begin position="54"/>
        <end position="119"/>
    </location>
</feature>
<dbReference type="InterPro" id="IPR013823">
    <property type="entry name" value="Ribosomal_bL12_C"/>
</dbReference>
<comment type="function">
    <text evidence="4">Forms part of the ribosomal stalk which helps the ribosome interact with GTP-bound translation factors. Is thus essential for accurate translation.</text>
</comment>
<evidence type="ECO:0000313" key="7">
    <source>
        <dbReference type="EMBL" id="PIT93397.1"/>
    </source>
</evidence>
<dbReference type="Pfam" id="PF00542">
    <property type="entry name" value="Ribosomal_L12"/>
    <property type="match status" value="1"/>
</dbReference>
<dbReference type="NCBIfam" id="TIGR00855">
    <property type="entry name" value="L12"/>
    <property type="match status" value="1"/>
</dbReference>
<organism evidence="7 8">
    <name type="scientific">Candidatus Harrisonbacteria bacterium CG10_big_fil_rev_8_21_14_0_10_38_8</name>
    <dbReference type="NCBI Taxonomy" id="1974582"/>
    <lineage>
        <taxon>Bacteria</taxon>
        <taxon>Candidatus Harrisoniibacteriota</taxon>
    </lineage>
</organism>
<feature type="domain" description="Large ribosomal subunit protein bL12 oligomerization" evidence="6">
    <location>
        <begin position="3"/>
        <end position="47"/>
    </location>
</feature>
<dbReference type="FunFam" id="3.30.1390.10:FF:000001">
    <property type="entry name" value="50S ribosomal protein L7/L12"/>
    <property type="match status" value="1"/>
</dbReference>
<evidence type="ECO:0000256" key="4">
    <source>
        <dbReference type="HAMAP-Rule" id="MF_00368"/>
    </source>
</evidence>
<name>A0A2M6WKT2_9BACT</name>
<dbReference type="SUPFAM" id="SSF48300">
    <property type="entry name" value="Ribosomal protein L7/12, oligomerisation (N-terminal) domain"/>
    <property type="match status" value="1"/>
</dbReference>
<evidence type="ECO:0000256" key="1">
    <source>
        <dbReference type="ARBA" id="ARBA00007197"/>
    </source>
</evidence>
<dbReference type="CDD" id="cd00387">
    <property type="entry name" value="Ribosomal_L7_L12"/>
    <property type="match status" value="1"/>
</dbReference>
<dbReference type="EMBL" id="PFAY01000002">
    <property type="protein sequence ID" value="PIT93397.1"/>
    <property type="molecule type" value="Genomic_DNA"/>
</dbReference>
<dbReference type="GO" id="GO:0022625">
    <property type="term" value="C:cytosolic large ribosomal subunit"/>
    <property type="evidence" value="ECO:0007669"/>
    <property type="project" value="TreeGrafter"/>
</dbReference>
<dbReference type="InterPro" id="IPR008932">
    <property type="entry name" value="Ribosomal_bL12_oligo"/>
</dbReference>
<evidence type="ECO:0000259" key="5">
    <source>
        <dbReference type="Pfam" id="PF00542"/>
    </source>
</evidence>
<dbReference type="GO" id="GO:0003729">
    <property type="term" value="F:mRNA binding"/>
    <property type="evidence" value="ECO:0007669"/>
    <property type="project" value="TreeGrafter"/>
</dbReference>
<dbReference type="Pfam" id="PF16320">
    <property type="entry name" value="Ribosomal_L12_N"/>
    <property type="match status" value="1"/>
</dbReference>
<comment type="similarity">
    <text evidence="1 4">Belongs to the bacterial ribosomal protein bL12 family.</text>
</comment>
<sequence length="119" mass="12450">MAKIDDIINQVSELTVVELAELVKTMEEKFGISAAAPMAAAPAVADEGGKNDWEVVLTSSGENKIQVIKVVKEVTGKGLKEAKDMVDGAPVTIKAGLPTAEAEDLKKKIMEAGGTADLK</sequence>
<dbReference type="GO" id="GO:0006412">
    <property type="term" value="P:translation"/>
    <property type="evidence" value="ECO:0007669"/>
    <property type="project" value="UniProtKB-UniRule"/>
</dbReference>
<evidence type="ECO:0000256" key="3">
    <source>
        <dbReference type="ARBA" id="ARBA00023274"/>
    </source>
</evidence>
<proteinExistence type="inferred from homology"/>
<gene>
    <name evidence="4" type="primary">rplL</name>
    <name evidence="7" type="ORF">COU06_00290</name>
</gene>
<dbReference type="PANTHER" id="PTHR45987">
    <property type="entry name" value="39S RIBOSOMAL PROTEIN L12"/>
    <property type="match status" value="1"/>
</dbReference>
<dbReference type="PANTHER" id="PTHR45987:SF4">
    <property type="entry name" value="LARGE RIBOSOMAL SUBUNIT PROTEIN BL12M"/>
    <property type="match status" value="1"/>
</dbReference>
<dbReference type="GO" id="GO:0003735">
    <property type="term" value="F:structural constituent of ribosome"/>
    <property type="evidence" value="ECO:0007669"/>
    <property type="project" value="InterPro"/>
</dbReference>
<dbReference type="Gene3D" id="3.30.1390.10">
    <property type="match status" value="1"/>
</dbReference>
<evidence type="ECO:0000259" key="6">
    <source>
        <dbReference type="Pfam" id="PF16320"/>
    </source>
</evidence>
<dbReference type="InterPro" id="IPR000206">
    <property type="entry name" value="Ribosomal_bL12"/>
</dbReference>
<evidence type="ECO:0000256" key="2">
    <source>
        <dbReference type="ARBA" id="ARBA00022980"/>
    </source>
</evidence>
<evidence type="ECO:0000313" key="8">
    <source>
        <dbReference type="Proteomes" id="UP000229112"/>
    </source>
</evidence>
<dbReference type="SUPFAM" id="SSF54736">
    <property type="entry name" value="ClpS-like"/>
    <property type="match status" value="1"/>
</dbReference>
<keyword evidence="3 4" id="KW-0687">Ribonucleoprotein</keyword>